<sequence length="257" mass="27510">MPGSTHQPASLWAHQAGLSSSHATSPIASHLLVACGTQHLAVRLVDLRSSAAVQSLVSPGQIGGSAGANLAVAWSPVHDHILASESADGAVSLGYLCIRASAKAHNGPVNGLTWTDDGAYIVSAGHDRQIRVWDAAAGANTVASFGPTIRNDYNGRLTMFVSPIGLTPQKKDLLFYPNENEILVMDLHEGTIIIRLRGMAIRAQRGERTIRNFLSSKTLDEVDESTSIEEANRARAKKRKVLDDAFRSLMGRQITLS</sequence>
<dbReference type="PANTHER" id="PTHR46202:SF1">
    <property type="entry name" value="DNA EXCISION REPAIR PROTEIN ERCC-8"/>
    <property type="match status" value="1"/>
</dbReference>
<feature type="repeat" description="WD" evidence="1">
    <location>
        <begin position="102"/>
        <end position="143"/>
    </location>
</feature>
<dbReference type="Proteomes" id="UP001278500">
    <property type="component" value="Unassembled WGS sequence"/>
</dbReference>
<name>A0AAE0JJS9_9PEZI</name>
<dbReference type="GO" id="GO:0000109">
    <property type="term" value="C:nucleotide-excision repair complex"/>
    <property type="evidence" value="ECO:0007669"/>
    <property type="project" value="TreeGrafter"/>
</dbReference>
<dbReference type="AlphaFoldDB" id="A0AAE0JJS9"/>
<gene>
    <name evidence="2" type="ORF">B0H65DRAFT_506200</name>
</gene>
<evidence type="ECO:0000313" key="2">
    <source>
        <dbReference type="EMBL" id="KAK3350641.1"/>
    </source>
</evidence>
<dbReference type="InterPro" id="IPR001680">
    <property type="entry name" value="WD40_rpt"/>
</dbReference>
<dbReference type="GO" id="GO:0043161">
    <property type="term" value="P:proteasome-mediated ubiquitin-dependent protein catabolic process"/>
    <property type="evidence" value="ECO:0007669"/>
    <property type="project" value="TreeGrafter"/>
</dbReference>
<comment type="caution">
    <text evidence="2">The sequence shown here is derived from an EMBL/GenBank/DDBJ whole genome shotgun (WGS) entry which is preliminary data.</text>
</comment>
<dbReference type="InterPro" id="IPR015943">
    <property type="entry name" value="WD40/YVTN_repeat-like_dom_sf"/>
</dbReference>
<organism evidence="2 3">
    <name type="scientific">Neurospora tetraspora</name>
    <dbReference type="NCBI Taxonomy" id="94610"/>
    <lineage>
        <taxon>Eukaryota</taxon>
        <taxon>Fungi</taxon>
        <taxon>Dikarya</taxon>
        <taxon>Ascomycota</taxon>
        <taxon>Pezizomycotina</taxon>
        <taxon>Sordariomycetes</taxon>
        <taxon>Sordariomycetidae</taxon>
        <taxon>Sordariales</taxon>
        <taxon>Sordariaceae</taxon>
        <taxon>Neurospora</taxon>
    </lineage>
</organism>
<accession>A0AAE0JJS9</accession>
<dbReference type="Gene3D" id="2.130.10.10">
    <property type="entry name" value="YVTN repeat-like/Quinoprotein amine dehydrogenase"/>
    <property type="match status" value="1"/>
</dbReference>
<dbReference type="EMBL" id="JAUEPP010000002">
    <property type="protein sequence ID" value="KAK3350641.1"/>
    <property type="molecule type" value="Genomic_DNA"/>
</dbReference>
<dbReference type="SUPFAM" id="SSF101908">
    <property type="entry name" value="Putative isomerase YbhE"/>
    <property type="match status" value="1"/>
</dbReference>
<evidence type="ECO:0000256" key="1">
    <source>
        <dbReference type="PROSITE-ProRule" id="PRU00221"/>
    </source>
</evidence>
<dbReference type="GO" id="GO:0000209">
    <property type="term" value="P:protein polyubiquitination"/>
    <property type="evidence" value="ECO:0007669"/>
    <property type="project" value="TreeGrafter"/>
</dbReference>
<dbReference type="GeneID" id="87865204"/>
<dbReference type="PROSITE" id="PS50082">
    <property type="entry name" value="WD_REPEATS_2"/>
    <property type="match status" value="1"/>
</dbReference>
<dbReference type="Pfam" id="PF00400">
    <property type="entry name" value="WD40"/>
    <property type="match status" value="1"/>
</dbReference>
<dbReference type="SMART" id="SM00320">
    <property type="entry name" value="WD40"/>
    <property type="match status" value="1"/>
</dbReference>
<dbReference type="RefSeq" id="XP_062683936.1">
    <property type="nucleotide sequence ID" value="XM_062828050.1"/>
</dbReference>
<proteinExistence type="predicted"/>
<dbReference type="PANTHER" id="PTHR46202">
    <property type="entry name" value="DNA EXCISION REPAIR PROTEIN ERCC-8"/>
    <property type="match status" value="1"/>
</dbReference>
<evidence type="ECO:0000313" key="3">
    <source>
        <dbReference type="Proteomes" id="UP001278500"/>
    </source>
</evidence>
<evidence type="ECO:0008006" key="4">
    <source>
        <dbReference type="Google" id="ProtNLM"/>
    </source>
</evidence>
<protein>
    <recommendedName>
        <fullName evidence="4">WD40 repeat-like protein</fullName>
    </recommendedName>
</protein>
<dbReference type="InterPro" id="IPR042238">
    <property type="entry name" value="Rad28/ERCC8/Ckn1/ATCSA-1"/>
</dbReference>
<keyword evidence="3" id="KW-1185">Reference proteome</keyword>
<dbReference type="PROSITE" id="PS50294">
    <property type="entry name" value="WD_REPEATS_REGION"/>
    <property type="match status" value="1"/>
</dbReference>
<dbReference type="GO" id="GO:0031464">
    <property type="term" value="C:Cul4A-RING E3 ubiquitin ligase complex"/>
    <property type="evidence" value="ECO:0007669"/>
    <property type="project" value="TreeGrafter"/>
</dbReference>
<reference evidence="2" key="2">
    <citation type="submission" date="2023-06" db="EMBL/GenBank/DDBJ databases">
        <authorList>
            <consortium name="Lawrence Berkeley National Laboratory"/>
            <person name="Haridas S."/>
            <person name="Hensen N."/>
            <person name="Bonometti L."/>
            <person name="Westerberg I."/>
            <person name="Brannstrom I.O."/>
            <person name="Guillou S."/>
            <person name="Cros-Aarteil S."/>
            <person name="Calhoun S."/>
            <person name="Kuo A."/>
            <person name="Mondo S."/>
            <person name="Pangilinan J."/>
            <person name="Riley R."/>
            <person name="Labutti K."/>
            <person name="Andreopoulos B."/>
            <person name="Lipzen A."/>
            <person name="Chen C."/>
            <person name="Yanf M."/>
            <person name="Daum C."/>
            <person name="Ng V."/>
            <person name="Clum A."/>
            <person name="Steindorff A."/>
            <person name="Ohm R."/>
            <person name="Martin F."/>
            <person name="Silar P."/>
            <person name="Natvig D."/>
            <person name="Lalanne C."/>
            <person name="Gautier V."/>
            <person name="Ament-Velasquez S.L."/>
            <person name="Kruys A."/>
            <person name="Hutchinson M.I."/>
            <person name="Powell A.J."/>
            <person name="Barry K."/>
            <person name="Miller A.N."/>
            <person name="Grigoriev I.V."/>
            <person name="Debuchy R."/>
            <person name="Gladieux P."/>
            <person name="Thoren M.H."/>
            <person name="Johannesson H."/>
        </authorList>
    </citation>
    <scope>NUCLEOTIDE SEQUENCE</scope>
    <source>
        <strain evidence="2">CBS 560.94</strain>
    </source>
</reference>
<dbReference type="GO" id="GO:0006283">
    <property type="term" value="P:transcription-coupled nucleotide-excision repair"/>
    <property type="evidence" value="ECO:0007669"/>
    <property type="project" value="InterPro"/>
</dbReference>
<keyword evidence="1" id="KW-0853">WD repeat</keyword>
<reference evidence="2" key="1">
    <citation type="journal article" date="2023" name="Mol. Phylogenet. Evol.">
        <title>Genome-scale phylogeny and comparative genomics of the fungal order Sordariales.</title>
        <authorList>
            <person name="Hensen N."/>
            <person name="Bonometti L."/>
            <person name="Westerberg I."/>
            <person name="Brannstrom I.O."/>
            <person name="Guillou S."/>
            <person name="Cros-Aarteil S."/>
            <person name="Calhoun S."/>
            <person name="Haridas S."/>
            <person name="Kuo A."/>
            <person name="Mondo S."/>
            <person name="Pangilinan J."/>
            <person name="Riley R."/>
            <person name="LaButti K."/>
            <person name="Andreopoulos B."/>
            <person name="Lipzen A."/>
            <person name="Chen C."/>
            <person name="Yan M."/>
            <person name="Daum C."/>
            <person name="Ng V."/>
            <person name="Clum A."/>
            <person name="Steindorff A."/>
            <person name="Ohm R.A."/>
            <person name="Martin F."/>
            <person name="Silar P."/>
            <person name="Natvig D.O."/>
            <person name="Lalanne C."/>
            <person name="Gautier V."/>
            <person name="Ament-Velasquez S.L."/>
            <person name="Kruys A."/>
            <person name="Hutchinson M.I."/>
            <person name="Powell A.J."/>
            <person name="Barry K."/>
            <person name="Miller A.N."/>
            <person name="Grigoriev I.V."/>
            <person name="Debuchy R."/>
            <person name="Gladieux P."/>
            <person name="Hiltunen Thoren M."/>
            <person name="Johannesson H."/>
        </authorList>
    </citation>
    <scope>NUCLEOTIDE SEQUENCE</scope>
    <source>
        <strain evidence="2">CBS 560.94</strain>
    </source>
</reference>